<comment type="similarity">
    <text evidence="3">Belongs to the AB hydrolase superfamily. Lipase family. Class 3 subfamily.</text>
</comment>
<comment type="catalytic activity">
    <reaction evidence="4">
        <text>a diacylglycerol + H2O = a monoacylglycerol + a fatty acid + H(+)</text>
        <dbReference type="Rhea" id="RHEA:32731"/>
        <dbReference type="ChEBI" id="CHEBI:15377"/>
        <dbReference type="ChEBI" id="CHEBI:15378"/>
        <dbReference type="ChEBI" id="CHEBI:17408"/>
        <dbReference type="ChEBI" id="CHEBI:18035"/>
        <dbReference type="ChEBI" id="CHEBI:28868"/>
    </reaction>
</comment>
<dbReference type="EMBL" id="JAPDMQ010000878">
    <property type="protein sequence ID" value="KAK0519927.1"/>
    <property type="molecule type" value="Genomic_DNA"/>
</dbReference>
<sequence length="400" mass="41852">MHTFALSSSILLSALAAFGTPVARQAQPSGTSSFQPSVPLASILSAPTPALALGQAMSQVTNPDPLPSPSGSYPLTTSDTPLALPNDLLQTFMGKTLPYAAASYCNSVNNGSWTCGPYCQANPNFQITAVGGDGGTLQRWFVGYNPPTNEIILSRQGAGANQLATVLYVTSFLPATLHPDIARTLSRVSGPRTASSPPVGVLGSILDPVLLANNNGDEVQYAVVNDGMQTSWNSTWPGVKAAVQAQLNAHPNAARVFVAGHSFGTAVALFDALALRSIVPNSIPVQISGTGQPRAGNPVFANLVDTLVQQTSGSTSGSFTYHHIINHDDLFPHLPPLVSGYEHSINEVWITQSNSTPTTPTYLCTTRENVNCANSQGLGLNMLDHPGPYWGIFAGANCTA</sequence>
<proteinExistence type="inferred from homology"/>
<evidence type="ECO:0000313" key="9">
    <source>
        <dbReference type="Proteomes" id="UP001176521"/>
    </source>
</evidence>
<evidence type="ECO:0000259" key="7">
    <source>
        <dbReference type="Pfam" id="PF01764"/>
    </source>
</evidence>
<dbReference type="Proteomes" id="UP001176521">
    <property type="component" value="Unassembled WGS sequence"/>
</dbReference>
<keyword evidence="9" id="KW-1185">Reference proteome</keyword>
<evidence type="ECO:0000256" key="6">
    <source>
        <dbReference type="SAM" id="SignalP"/>
    </source>
</evidence>
<evidence type="ECO:0000256" key="3">
    <source>
        <dbReference type="ARBA" id="ARBA00043996"/>
    </source>
</evidence>
<dbReference type="Gene3D" id="3.40.50.1820">
    <property type="entry name" value="alpha/beta hydrolase"/>
    <property type="match status" value="1"/>
</dbReference>
<dbReference type="Pfam" id="PF01764">
    <property type="entry name" value="Lipase_3"/>
    <property type="match status" value="1"/>
</dbReference>
<dbReference type="PANTHER" id="PTHR45856:SF25">
    <property type="entry name" value="FUNGAL LIPASE-LIKE DOMAIN-CONTAINING PROTEIN"/>
    <property type="match status" value="1"/>
</dbReference>
<feature type="domain" description="Fungal lipase-type" evidence="7">
    <location>
        <begin position="222"/>
        <end position="337"/>
    </location>
</feature>
<dbReference type="CDD" id="cd00519">
    <property type="entry name" value="Lipase_3"/>
    <property type="match status" value="1"/>
</dbReference>
<feature type="chain" id="PRO_5042997925" description="Fungal lipase-type domain-containing protein" evidence="6">
    <location>
        <begin position="17"/>
        <end position="400"/>
    </location>
</feature>
<comment type="caution">
    <text evidence="8">The sequence shown here is derived from an EMBL/GenBank/DDBJ whole genome shotgun (WGS) entry which is preliminary data.</text>
</comment>
<keyword evidence="1 6" id="KW-0732">Signal</keyword>
<dbReference type="InterPro" id="IPR051218">
    <property type="entry name" value="Sec_MonoDiacylglyc_Lipase"/>
</dbReference>
<accession>A0AAN6G486</accession>
<gene>
    <name evidence="8" type="ORF">OC842_007275</name>
</gene>
<evidence type="ECO:0000256" key="5">
    <source>
        <dbReference type="ARBA" id="ARBA00048461"/>
    </source>
</evidence>
<feature type="signal peptide" evidence="6">
    <location>
        <begin position="1"/>
        <end position="16"/>
    </location>
</feature>
<dbReference type="SUPFAM" id="SSF53474">
    <property type="entry name" value="alpha/beta-Hydrolases"/>
    <property type="match status" value="1"/>
</dbReference>
<dbReference type="AlphaFoldDB" id="A0AAN6G486"/>
<organism evidence="8 9">
    <name type="scientific">Tilletia horrida</name>
    <dbReference type="NCBI Taxonomy" id="155126"/>
    <lineage>
        <taxon>Eukaryota</taxon>
        <taxon>Fungi</taxon>
        <taxon>Dikarya</taxon>
        <taxon>Basidiomycota</taxon>
        <taxon>Ustilaginomycotina</taxon>
        <taxon>Exobasidiomycetes</taxon>
        <taxon>Tilletiales</taxon>
        <taxon>Tilletiaceae</taxon>
        <taxon>Tilletia</taxon>
    </lineage>
</organism>
<protein>
    <recommendedName>
        <fullName evidence="7">Fungal lipase-type domain-containing protein</fullName>
    </recommendedName>
</protein>
<dbReference type="InterPro" id="IPR002921">
    <property type="entry name" value="Fungal_lipase-type"/>
</dbReference>
<evidence type="ECO:0000256" key="4">
    <source>
        <dbReference type="ARBA" id="ARBA00047591"/>
    </source>
</evidence>
<reference evidence="8" key="1">
    <citation type="journal article" date="2023" name="PhytoFront">
        <title>Draft Genome Resources of Seven Strains of Tilletia horrida, Causal Agent of Kernel Smut of Rice.</title>
        <authorList>
            <person name="Khanal S."/>
            <person name="Antony Babu S."/>
            <person name="Zhou X.G."/>
        </authorList>
    </citation>
    <scope>NUCLEOTIDE SEQUENCE</scope>
    <source>
        <strain evidence="8">TX3</strain>
    </source>
</reference>
<name>A0AAN6G486_9BASI</name>
<dbReference type="PANTHER" id="PTHR45856">
    <property type="entry name" value="ALPHA/BETA-HYDROLASES SUPERFAMILY PROTEIN"/>
    <property type="match status" value="1"/>
</dbReference>
<evidence type="ECO:0000313" key="8">
    <source>
        <dbReference type="EMBL" id="KAK0519927.1"/>
    </source>
</evidence>
<keyword evidence="2" id="KW-1015">Disulfide bond</keyword>
<evidence type="ECO:0000256" key="1">
    <source>
        <dbReference type="ARBA" id="ARBA00022729"/>
    </source>
</evidence>
<dbReference type="GO" id="GO:0006629">
    <property type="term" value="P:lipid metabolic process"/>
    <property type="evidence" value="ECO:0007669"/>
    <property type="project" value="InterPro"/>
</dbReference>
<dbReference type="InterPro" id="IPR029058">
    <property type="entry name" value="AB_hydrolase_fold"/>
</dbReference>
<comment type="catalytic activity">
    <reaction evidence="5">
        <text>a monoacylglycerol + H2O = glycerol + a fatty acid + H(+)</text>
        <dbReference type="Rhea" id="RHEA:15245"/>
        <dbReference type="ChEBI" id="CHEBI:15377"/>
        <dbReference type="ChEBI" id="CHEBI:15378"/>
        <dbReference type="ChEBI" id="CHEBI:17408"/>
        <dbReference type="ChEBI" id="CHEBI:17754"/>
        <dbReference type="ChEBI" id="CHEBI:28868"/>
    </reaction>
</comment>
<evidence type="ECO:0000256" key="2">
    <source>
        <dbReference type="ARBA" id="ARBA00023157"/>
    </source>
</evidence>